<dbReference type="AlphaFoldDB" id="A0A9X1VP76"/>
<sequence>MAFVQLNGQNNLNLDASASPRFTVTDKVWPANVGEADVCLWNDDKLAAFTVTIDDNNEQDIPFWKSMITKYGFHFTWFVINQADSQYNVQDWSLFNDLANMGSQIDGHDDRNWYNNPTGGETNPTDADYLARLQATKTKINTEVTSGNNNNLTYAYPFGEGNETEARKVFIGIRGTNGILNQANSVNYLDVNSVSNPHIYGNDTDRDKYILPILDKVSKLYGVNYYRGWASTHFHGLDAAQETLADEFLQYLADKPDIWVAGFTEVTQYSQSFATHNLTVDSVSGTEIKFTLTDDMLNTAFYFPLSVKIRIDNSWSTVSAIQNGVAVDTQIITNNGNRYAIVKAVPDLGQVTVTGIVDADPAIINPTIGNQAMIEEATLQIDFSASTTGSDAITFTVSNLPSFGVFTDNGDNSGKIVFSPAIADAGDYQNIAIIADNGRSVSSQSFQLTVSPNSGGEPTTEYTINPTGDGIISDVANLAEGNTNPWLSGNDVDGTKVLKLGQSASTGAPYTTNAILPFQLPVRPAGKLVTSANLKINVAYLRHWVSSDIDLYGLPYSTSNTISPSNFYDGTFSDPESTVTGIQDAYFVRDVSGAEPTGTEILTDREVNSNSNGDTALAAYINAQYDAGAVAGDYIFLRLSIDATSGSTGSHYYGISDESTAEAPVLTLEIENVLGVDSYDLSEMKLSPNPVKDGQLTILSDDIELNNVNVAIYTLTGSLVHKEMIANNSDKRYNLSIHLKPGIYIVKLTNGKKIKTQKLIVQ</sequence>
<evidence type="ECO:0000259" key="2">
    <source>
        <dbReference type="Pfam" id="PF18962"/>
    </source>
</evidence>
<organism evidence="3 4">
    <name type="scientific">Polaribacter marinus</name>
    <dbReference type="NCBI Taxonomy" id="2916838"/>
    <lineage>
        <taxon>Bacteria</taxon>
        <taxon>Pseudomonadati</taxon>
        <taxon>Bacteroidota</taxon>
        <taxon>Flavobacteriia</taxon>
        <taxon>Flavobacteriales</taxon>
        <taxon>Flavobacteriaceae</taxon>
    </lineage>
</organism>
<keyword evidence="1" id="KW-0732">Signal</keyword>
<gene>
    <name evidence="3" type="ORF">MC378_11775</name>
</gene>
<keyword evidence="4" id="KW-1185">Reference proteome</keyword>
<dbReference type="InterPro" id="IPR026444">
    <property type="entry name" value="Secre_tail"/>
</dbReference>
<dbReference type="Proteomes" id="UP001139369">
    <property type="component" value="Unassembled WGS sequence"/>
</dbReference>
<evidence type="ECO:0000313" key="3">
    <source>
        <dbReference type="EMBL" id="MCI2229847.1"/>
    </source>
</evidence>
<protein>
    <submittedName>
        <fullName evidence="3">T9SS type A sorting domain-containing protein</fullName>
    </submittedName>
</protein>
<proteinExistence type="predicted"/>
<reference evidence="3" key="1">
    <citation type="submission" date="2022-02" db="EMBL/GenBank/DDBJ databases">
        <title>Polaribacter sp. MSW13, isolated from seawater.</title>
        <authorList>
            <person name="Kristyanto S."/>
            <person name="Jung J."/>
            <person name="Jeon C.O."/>
        </authorList>
    </citation>
    <scope>NUCLEOTIDE SEQUENCE</scope>
    <source>
        <strain evidence="3">MSW13</strain>
    </source>
</reference>
<accession>A0A9X1VP76</accession>
<evidence type="ECO:0000313" key="4">
    <source>
        <dbReference type="Proteomes" id="UP001139369"/>
    </source>
</evidence>
<dbReference type="EMBL" id="JAKQYM010000008">
    <property type="protein sequence ID" value="MCI2229847.1"/>
    <property type="molecule type" value="Genomic_DNA"/>
</dbReference>
<comment type="caution">
    <text evidence="3">The sequence shown here is derived from an EMBL/GenBank/DDBJ whole genome shotgun (WGS) entry which is preliminary data.</text>
</comment>
<dbReference type="NCBIfam" id="TIGR04183">
    <property type="entry name" value="Por_Secre_tail"/>
    <property type="match status" value="1"/>
</dbReference>
<feature type="domain" description="Secretion system C-terminal sorting" evidence="2">
    <location>
        <begin position="688"/>
        <end position="761"/>
    </location>
</feature>
<dbReference type="Pfam" id="PF18962">
    <property type="entry name" value="Por_Secre_tail"/>
    <property type="match status" value="1"/>
</dbReference>
<dbReference type="RefSeq" id="WP_242178956.1">
    <property type="nucleotide sequence ID" value="NZ_JAKQYM010000008.1"/>
</dbReference>
<name>A0A9X1VP76_9FLAO</name>
<evidence type="ECO:0000256" key="1">
    <source>
        <dbReference type="ARBA" id="ARBA00022729"/>
    </source>
</evidence>